<gene>
    <name evidence="1" type="ordered locus">YPA_1098</name>
</gene>
<reference evidence="1 2" key="1">
    <citation type="journal article" date="2006" name="J. Bacteriol.">
        <title>Complete genome sequence of Yersinia pestis strains Antiqua and Nepal516: evidence of gene reduction in an emerging pathogen.</title>
        <authorList>
            <person name="Chain P.S."/>
            <person name="Hu P."/>
            <person name="Malfatti S.A."/>
            <person name="Radnedge L."/>
            <person name="Larimer F."/>
            <person name="Vergez L.M."/>
            <person name="Worsham P."/>
            <person name="Chu M.C."/>
            <person name="Andersen G.L."/>
        </authorList>
    </citation>
    <scope>NUCLEOTIDE SEQUENCE [LARGE SCALE GENOMIC DNA]</scope>
    <source>
        <strain evidence="1 2">Antiqua</strain>
    </source>
</reference>
<evidence type="ECO:0000313" key="1">
    <source>
        <dbReference type="EMBL" id="ABG13065.1"/>
    </source>
</evidence>
<proteinExistence type="predicted"/>
<name>A0A0E1NXK2_YERPA</name>
<dbReference type="RefSeq" id="WP_011566265.1">
    <property type="nucleotide sequence ID" value="NC_008150.1"/>
</dbReference>
<sequence>MNLLQPMAVQEATVAMEVGGVIPMVAQEAVVVMGEILEVEVEAAVVMVVEVIMGQVTEVAKPNIVR</sequence>
<protein>
    <submittedName>
        <fullName evidence="1">Uncharacterized protein</fullName>
    </submittedName>
</protein>
<dbReference type="PATRIC" id="fig|360102.15.peg.4172"/>
<accession>A0A0E1NXK2</accession>
<dbReference type="AlphaFoldDB" id="A0A0E1NXK2"/>
<dbReference type="HOGENOM" id="CLU_2866914_0_0_6"/>
<dbReference type="Proteomes" id="UP000001971">
    <property type="component" value="Chromosome"/>
</dbReference>
<organism evidence="1 2">
    <name type="scientific">Yersinia pestis bv. Antiqua (strain Antiqua)</name>
    <dbReference type="NCBI Taxonomy" id="360102"/>
    <lineage>
        <taxon>Bacteria</taxon>
        <taxon>Pseudomonadati</taxon>
        <taxon>Pseudomonadota</taxon>
        <taxon>Gammaproteobacteria</taxon>
        <taxon>Enterobacterales</taxon>
        <taxon>Yersiniaceae</taxon>
        <taxon>Yersinia</taxon>
    </lineage>
</organism>
<dbReference type="KEGG" id="ypa:YPA_1098"/>
<dbReference type="EMBL" id="CP000308">
    <property type="protein sequence ID" value="ABG13065.1"/>
    <property type="molecule type" value="Genomic_DNA"/>
</dbReference>
<evidence type="ECO:0000313" key="2">
    <source>
        <dbReference type="Proteomes" id="UP000001971"/>
    </source>
</evidence>